<keyword evidence="1" id="KW-1185">Reference proteome</keyword>
<organism evidence="1 2">
    <name type="scientific">Strongyloides venezuelensis</name>
    <name type="common">Threadworm</name>
    <dbReference type="NCBI Taxonomy" id="75913"/>
    <lineage>
        <taxon>Eukaryota</taxon>
        <taxon>Metazoa</taxon>
        <taxon>Ecdysozoa</taxon>
        <taxon>Nematoda</taxon>
        <taxon>Chromadorea</taxon>
        <taxon>Rhabditida</taxon>
        <taxon>Tylenchina</taxon>
        <taxon>Panagrolaimomorpha</taxon>
        <taxon>Strongyloidoidea</taxon>
        <taxon>Strongyloididae</taxon>
        <taxon>Strongyloides</taxon>
    </lineage>
</organism>
<proteinExistence type="predicted"/>
<reference evidence="2" key="2">
    <citation type="submission" date="2015-08" db="UniProtKB">
        <authorList>
            <consortium name="WormBaseParasite"/>
        </authorList>
    </citation>
    <scope>IDENTIFICATION</scope>
</reference>
<accession>A0A0K0FTB0</accession>
<evidence type="ECO:0000313" key="1">
    <source>
        <dbReference type="Proteomes" id="UP000035680"/>
    </source>
</evidence>
<dbReference type="AlphaFoldDB" id="A0A0K0FTB0"/>
<protein>
    <submittedName>
        <fullName evidence="2">Uncharacterized protein</fullName>
    </submittedName>
</protein>
<dbReference type="Proteomes" id="UP000035680">
    <property type="component" value="Unassembled WGS sequence"/>
</dbReference>
<sequence>MSGASFLSRSKDESTFRGGNSFKRRVAVVTRNYNRIKHSSTDERARDLIFAFSTHSTSRDSEDVNLNNLKIETLQYVNNPVAYRIYRQGKPETAVDILQSVNKNDDTVMIMLKKNSMIKRASF</sequence>
<dbReference type="STRING" id="75913.A0A0K0FTB0"/>
<evidence type="ECO:0000313" key="2">
    <source>
        <dbReference type="WBParaSite" id="SVE_1505200.1"/>
    </source>
</evidence>
<name>A0A0K0FTB0_STRVS</name>
<reference evidence="1" key="1">
    <citation type="submission" date="2014-07" db="EMBL/GenBank/DDBJ databases">
        <authorList>
            <person name="Martin A.A"/>
            <person name="De Silva N."/>
        </authorList>
    </citation>
    <scope>NUCLEOTIDE SEQUENCE</scope>
</reference>
<dbReference type="WBParaSite" id="SVE_1505200.1">
    <property type="protein sequence ID" value="SVE_1505200.1"/>
    <property type="gene ID" value="SVE_1505200"/>
</dbReference>